<keyword evidence="2" id="KW-1185">Reference proteome</keyword>
<name>R9GZ47_9SPHI</name>
<dbReference type="eggNOG" id="ENOG5032RSF">
    <property type="taxonomic scope" value="Bacteria"/>
</dbReference>
<dbReference type="AlphaFoldDB" id="R9GZ47"/>
<dbReference type="InterPro" id="IPR043519">
    <property type="entry name" value="NT_sf"/>
</dbReference>
<dbReference type="Proteomes" id="UP000014174">
    <property type="component" value="Unassembled WGS sequence"/>
</dbReference>
<organism evidence="1 2">
    <name type="scientific">Arcticibacter svalbardensis MN12-7</name>
    <dbReference type="NCBI Taxonomy" id="1150600"/>
    <lineage>
        <taxon>Bacteria</taxon>
        <taxon>Pseudomonadati</taxon>
        <taxon>Bacteroidota</taxon>
        <taxon>Sphingobacteriia</taxon>
        <taxon>Sphingobacteriales</taxon>
        <taxon>Sphingobacteriaceae</taxon>
        <taxon>Arcticibacter</taxon>
    </lineage>
</organism>
<reference evidence="1 2" key="1">
    <citation type="journal article" date="2013" name="Genome Announc.">
        <title>Draft Genome Sequence of Arcticibacter svalbardensis Strain MN12-7T, a Member of the Family Sphingobacteriaceae Isolated from an Arctic Soil Sample.</title>
        <authorList>
            <person name="Shivaji S."/>
            <person name="Ara S."/>
            <person name="Prasad S."/>
            <person name="Manasa B.P."/>
            <person name="Begum Z."/>
            <person name="Singh A."/>
            <person name="Kumar Pinnaka A."/>
        </authorList>
    </citation>
    <scope>NUCLEOTIDE SEQUENCE [LARGE SCALE GENOMIC DNA]</scope>
    <source>
        <strain evidence="1 2">MN12-7</strain>
    </source>
</reference>
<dbReference type="STRING" id="1150600.ADIARSV_0028"/>
<dbReference type="SUPFAM" id="SSF81301">
    <property type="entry name" value="Nucleotidyltransferase"/>
    <property type="match status" value="1"/>
</dbReference>
<comment type="caution">
    <text evidence="1">The sequence shown here is derived from an EMBL/GenBank/DDBJ whole genome shotgun (WGS) entry which is preliminary data.</text>
</comment>
<dbReference type="EMBL" id="AQPN01000001">
    <property type="protein sequence ID" value="EOR96765.1"/>
    <property type="molecule type" value="Genomic_DNA"/>
</dbReference>
<proteinExistence type="predicted"/>
<sequence>MIVGAHALAYHGRPRHTGDLDIWIKPSAENATKMITVLNDFGFGSLGLSEKDFLKDNYVTQLGYPPLRIDILNAISGVEFDEAYQNKVDGEVDDLKVNFINVSEFIKKKEATGRKKDLGDIASLKKKGK</sequence>
<evidence type="ECO:0000313" key="2">
    <source>
        <dbReference type="Proteomes" id="UP000014174"/>
    </source>
</evidence>
<protein>
    <recommendedName>
        <fullName evidence="3">Nucleotidyltransferase</fullName>
    </recommendedName>
</protein>
<gene>
    <name evidence="1" type="ORF">ADIARSV_0028</name>
</gene>
<dbReference type="Gene3D" id="3.30.460.40">
    <property type="match status" value="1"/>
</dbReference>
<accession>R9GZ47</accession>
<evidence type="ECO:0008006" key="3">
    <source>
        <dbReference type="Google" id="ProtNLM"/>
    </source>
</evidence>
<evidence type="ECO:0000313" key="1">
    <source>
        <dbReference type="EMBL" id="EOR96765.1"/>
    </source>
</evidence>